<dbReference type="Proteomes" id="UP001470288">
    <property type="component" value="Unassembled WGS sequence"/>
</dbReference>
<sequence length="317" mass="35529">MTELLEMKQRLKIFYGKYDVYLKPALKFLLALFAFFMINEQIGFMQKLSGPAVSLLLALLCSFLPVNMIAVFAGLLVCAHAYALSLEVFAMAAGLLAVMYILYFRVSPKYGYVLVLTPIAFLLKIPYAVPLTMGLLGGPACVVPVACGTVFYYLIYYMKNNEAMLASSETEQMTSRLSYLVENVLNNKTVILTVLVFAVVLMIVYAIHRLSADHAWHIAIGAGAVTNIVLFLVGALVMQVKVPIIQLILGTLVSIVIAMAVEFFVFSVDYSRTEYAQFEDDEYYYYVKAVPKMSIAVSDKQVKRINTRHRTGQRKRH</sequence>
<protein>
    <recommendedName>
        <fullName evidence="4">ABC transporter permease</fullName>
    </recommendedName>
</protein>
<reference evidence="2 3" key="1">
    <citation type="submission" date="2024-03" db="EMBL/GenBank/DDBJ databases">
        <title>Human intestinal bacterial collection.</title>
        <authorList>
            <person name="Pauvert C."/>
            <person name="Hitch T.C.A."/>
            <person name="Clavel T."/>
        </authorList>
    </citation>
    <scope>NUCLEOTIDE SEQUENCE [LARGE SCALE GENOMIC DNA]</scope>
    <source>
        <strain evidence="2 3">CLA-AA-H78B</strain>
    </source>
</reference>
<dbReference type="EMBL" id="JBBMFC010000020">
    <property type="protein sequence ID" value="MEQ2579424.1"/>
    <property type="molecule type" value="Genomic_DNA"/>
</dbReference>
<evidence type="ECO:0008006" key="4">
    <source>
        <dbReference type="Google" id="ProtNLM"/>
    </source>
</evidence>
<organism evidence="2 3">
    <name type="scientific">Hominiventricola aquisgranensis</name>
    <dbReference type="NCBI Taxonomy" id="3133164"/>
    <lineage>
        <taxon>Bacteria</taxon>
        <taxon>Bacillati</taxon>
        <taxon>Bacillota</taxon>
        <taxon>Clostridia</taxon>
        <taxon>Lachnospirales</taxon>
        <taxon>Lachnospiraceae</taxon>
        <taxon>Hominiventricola</taxon>
    </lineage>
</organism>
<feature type="transmembrane region" description="Helical" evidence="1">
    <location>
        <begin position="135"/>
        <end position="155"/>
    </location>
</feature>
<evidence type="ECO:0000313" key="3">
    <source>
        <dbReference type="Proteomes" id="UP001470288"/>
    </source>
</evidence>
<evidence type="ECO:0000313" key="2">
    <source>
        <dbReference type="EMBL" id="MEQ2579424.1"/>
    </source>
</evidence>
<keyword evidence="3" id="KW-1185">Reference proteome</keyword>
<feature type="transmembrane region" description="Helical" evidence="1">
    <location>
        <begin position="82"/>
        <end position="103"/>
    </location>
</feature>
<feature type="transmembrane region" description="Helical" evidence="1">
    <location>
        <begin position="214"/>
        <end position="237"/>
    </location>
</feature>
<dbReference type="RefSeq" id="WP_349144712.1">
    <property type="nucleotide sequence ID" value="NZ_JBBMFC010000020.1"/>
</dbReference>
<feature type="transmembrane region" description="Helical" evidence="1">
    <location>
        <begin position="50"/>
        <end position="76"/>
    </location>
</feature>
<proteinExistence type="predicted"/>
<keyword evidence="1" id="KW-1133">Transmembrane helix</keyword>
<feature type="transmembrane region" description="Helical" evidence="1">
    <location>
        <begin position="20"/>
        <end position="38"/>
    </location>
</feature>
<evidence type="ECO:0000256" key="1">
    <source>
        <dbReference type="SAM" id="Phobius"/>
    </source>
</evidence>
<keyword evidence="1" id="KW-0472">Membrane</keyword>
<comment type="caution">
    <text evidence="2">The sequence shown here is derived from an EMBL/GenBank/DDBJ whole genome shotgun (WGS) entry which is preliminary data.</text>
</comment>
<name>A0ABV1I2K9_9FIRM</name>
<feature type="transmembrane region" description="Helical" evidence="1">
    <location>
        <begin position="110"/>
        <end position="129"/>
    </location>
</feature>
<feature type="transmembrane region" description="Helical" evidence="1">
    <location>
        <begin position="189"/>
        <end position="208"/>
    </location>
</feature>
<feature type="transmembrane region" description="Helical" evidence="1">
    <location>
        <begin position="244"/>
        <end position="266"/>
    </location>
</feature>
<keyword evidence="1" id="KW-0812">Transmembrane</keyword>
<accession>A0ABV1I2K9</accession>
<gene>
    <name evidence="2" type="ORF">WMO62_11380</name>
</gene>